<feature type="transmembrane region" description="Helical" evidence="6">
    <location>
        <begin position="213"/>
        <end position="232"/>
    </location>
</feature>
<keyword evidence="9" id="KW-1185">Reference proteome</keyword>
<feature type="transmembrane region" description="Helical" evidence="6">
    <location>
        <begin position="482"/>
        <end position="505"/>
    </location>
</feature>
<proteinExistence type="predicted"/>
<feature type="transmembrane region" description="Helical" evidence="6">
    <location>
        <begin position="420"/>
        <end position="439"/>
    </location>
</feature>
<feature type="transmembrane region" description="Helical" evidence="6">
    <location>
        <begin position="582"/>
        <end position="601"/>
    </location>
</feature>
<gene>
    <name evidence="8" type="ORF">GOMPHAMPRED_005532</name>
</gene>
<keyword evidence="5 6" id="KW-0472">Membrane</keyword>
<dbReference type="InterPro" id="IPR005829">
    <property type="entry name" value="Sugar_transporter_CS"/>
</dbReference>
<dbReference type="InterPro" id="IPR010573">
    <property type="entry name" value="MFS_Str1/Tri12-like"/>
</dbReference>
<accession>A0A8H3IQU2</accession>
<sequence>MATESHAEALHEYRYSNGNSQTTQTTQTEAPDGMITEEHHHHNKHHNDFLEAYEHMPVGYGEDRNEKADKEIHAEGNPNVHEHMNLRLFLALTAMSFLWIGSQIPLYLYGSVLPDIYGEIGGANGKWVWMVIGYLIPNAALCPFVGALSDLFGRKQVAMFGQVVLIIGPIVVSTATRIEVAIGGQVISGLGAGLNELIALAGTSEIVPVRKRATYVGLIVFTILPFAPSPVWAQLITRESNWRYVGALVATWNFVGLVLLTIFYKDPVKHVRPAREVLKEVDFVGGFLSTAGVVLFMMGMQWGAREYDWTSVNVLVPFCLGVAFIISFFIWEIMFAKHPMCPPRIFSRDKRSMICILLITFFSGGNFFVMLLFWPTEVYNLYGNDPIGIGIRTLPIGFGIIFGAFFALILIGITKGRTTALMIFWTCFMTAFTGAMVVARRNNLTPVVYPIVTLASFGVGAVIIPCSIIAQITCPTDLIGTITAITLAIRYIGGAIGFAAFYNVFFHKYFELANTIAAPIIASAGITQDYYELLDLTTMASNGQYNQLKALIASSPTVMHKDTAYDTCIGAVMEAFQYAYEWPYYISIAFGGVCIICAFGLRDIRKFMTDGHDINEHMG</sequence>
<dbReference type="Pfam" id="PF06609">
    <property type="entry name" value="TRI12"/>
    <property type="match status" value="1"/>
</dbReference>
<feature type="transmembrane region" description="Helical" evidence="6">
    <location>
        <begin position="394"/>
        <end position="413"/>
    </location>
</feature>
<dbReference type="AlphaFoldDB" id="A0A8H3IQU2"/>
<feature type="transmembrane region" description="Helical" evidence="6">
    <location>
        <begin position="354"/>
        <end position="374"/>
    </location>
</feature>
<reference evidence="8" key="1">
    <citation type="submission" date="2021-03" db="EMBL/GenBank/DDBJ databases">
        <authorList>
            <person name="Tagirdzhanova G."/>
        </authorList>
    </citation>
    <scope>NUCLEOTIDE SEQUENCE</scope>
</reference>
<evidence type="ECO:0000256" key="3">
    <source>
        <dbReference type="ARBA" id="ARBA00022692"/>
    </source>
</evidence>
<feature type="domain" description="Major facilitator superfamily (MFS) profile" evidence="7">
    <location>
        <begin position="89"/>
        <end position="531"/>
    </location>
</feature>
<keyword evidence="2" id="KW-0813">Transport</keyword>
<comment type="subcellular location">
    <subcellularLocation>
        <location evidence="1">Membrane</location>
        <topology evidence="1">Multi-pass membrane protein</topology>
    </subcellularLocation>
</comment>
<dbReference type="OrthoDB" id="4161376at2759"/>
<dbReference type="PANTHER" id="PTHR23501">
    <property type="entry name" value="MAJOR FACILITATOR SUPERFAMILY"/>
    <property type="match status" value="1"/>
</dbReference>
<evidence type="ECO:0000256" key="1">
    <source>
        <dbReference type="ARBA" id="ARBA00004141"/>
    </source>
</evidence>
<dbReference type="EMBL" id="CAJPDQ010000034">
    <property type="protein sequence ID" value="CAF9929980.1"/>
    <property type="molecule type" value="Genomic_DNA"/>
</dbReference>
<dbReference type="InterPro" id="IPR036259">
    <property type="entry name" value="MFS_trans_sf"/>
</dbReference>
<dbReference type="GO" id="GO:0022857">
    <property type="term" value="F:transmembrane transporter activity"/>
    <property type="evidence" value="ECO:0007669"/>
    <property type="project" value="InterPro"/>
</dbReference>
<dbReference type="GO" id="GO:0005886">
    <property type="term" value="C:plasma membrane"/>
    <property type="evidence" value="ECO:0007669"/>
    <property type="project" value="TreeGrafter"/>
</dbReference>
<organism evidence="8 9">
    <name type="scientific">Gomphillus americanus</name>
    <dbReference type="NCBI Taxonomy" id="1940652"/>
    <lineage>
        <taxon>Eukaryota</taxon>
        <taxon>Fungi</taxon>
        <taxon>Dikarya</taxon>
        <taxon>Ascomycota</taxon>
        <taxon>Pezizomycotina</taxon>
        <taxon>Lecanoromycetes</taxon>
        <taxon>OSLEUM clade</taxon>
        <taxon>Ostropomycetidae</taxon>
        <taxon>Ostropales</taxon>
        <taxon>Graphidaceae</taxon>
        <taxon>Gomphilloideae</taxon>
        <taxon>Gomphillus</taxon>
    </lineage>
</organism>
<protein>
    <recommendedName>
        <fullName evidence="7">Major facilitator superfamily (MFS) profile domain-containing protein</fullName>
    </recommendedName>
</protein>
<feature type="transmembrane region" description="Helical" evidence="6">
    <location>
        <begin position="314"/>
        <end position="333"/>
    </location>
</feature>
<feature type="transmembrane region" description="Helical" evidence="6">
    <location>
        <begin position="244"/>
        <end position="263"/>
    </location>
</feature>
<dbReference type="PROSITE" id="PS50850">
    <property type="entry name" value="MFS"/>
    <property type="match status" value="1"/>
</dbReference>
<feature type="transmembrane region" description="Helical" evidence="6">
    <location>
        <begin position="283"/>
        <end position="302"/>
    </location>
</feature>
<dbReference type="PROSITE" id="PS00216">
    <property type="entry name" value="SUGAR_TRANSPORT_1"/>
    <property type="match status" value="1"/>
</dbReference>
<name>A0A8H3IQU2_9LECA</name>
<keyword evidence="4 6" id="KW-1133">Transmembrane helix</keyword>
<feature type="transmembrane region" description="Helical" evidence="6">
    <location>
        <begin position="127"/>
        <end position="145"/>
    </location>
</feature>
<evidence type="ECO:0000259" key="7">
    <source>
        <dbReference type="PROSITE" id="PS50850"/>
    </source>
</evidence>
<comment type="caution">
    <text evidence="8">The sequence shown here is derived from an EMBL/GenBank/DDBJ whole genome shotgun (WGS) entry which is preliminary data.</text>
</comment>
<feature type="transmembrane region" description="Helical" evidence="6">
    <location>
        <begin position="451"/>
        <end position="470"/>
    </location>
</feature>
<evidence type="ECO:0000313" key="8">
    <source>
        <dbReference type="EMBL" id="CAF9929980.1"/>
    </source>
</evidence>
<evidence type="ECO:0000256" key="4">
    <source>
        <dbReference type="ARBA" id="ARBA00022989"/>
    </source>
</evidence>
<evidence type="ECO:0000313" key="9">
    <source>
        <dbReference type="Proteomes" id="UP000664169"/>
    </source>
</evidence>
<dbReference type="Proteomes" id="UP000664169">
    <property type="component" value="Unassembled WGS sequence"/>
</dbReference>
<feature type="transmembrane region" description="Helical" evidence="6">
    <location>
        <begin position="157"/>
        <end position="176"/>
    </location>
</feature>
<dbReference type="SUPFAM" id="SSF103473">
    <property type="entry name" value="MFS general substrate transporter"/>
    <property type="match status" value="1"/>
</dbReference>
<evidence type="ECO:0000256" key="2">
    <source>
        <dbReference type="ARBA" id="ARBA00022448"/>
    </source>
</evidence>
<dbReference type="InterPro" id="IPR020846">
    <property type="entry name" value="MFS_dom"/>
</dbReference>
<dbReference type="PANTHER" id="PTHR23501:SF109">
    <property type="entry name" value="MAJOR FACILITATOR SUPERFAMILY (MFS) PROFILE DOMAIN-CONTAINING PROTEIN-RELATED"/>
    <property type="match status" value="1"/>
</dbReference>
<keyword evidence="3 6" id="KW-0812">Transmembrane</keyword>
<dbReference type="Gene3D" id="1.20.1250.20">
    <property type="entry name" value="MFS general substrate transporter like domains"/>
    <property type="match status" value="1"/>
</dbReference>
<evidence type="ECO:0000256" key="5">
    <source>
        <dbReference type="ARBA" id="ARBA00023136"/>
    </source>
</evidence>
<evidence type="ECO:0000256" key="6">
    <source>
        <dbReference type="SAM" id="Phobius"/>
    </source>
</evidence>
<feature type="transmembrane region" description="Helical" evidence="6">
    <location>
        <begin position="182"/>
        <end position="201"/>
    </location>
</feature>
<feature type="transmembrane region" description="Helical" evidence="6">
    <location>
        <begin position="88"/>
        <end position="107"/>
    </location>
</feature>